<dbReference type="KEGG" id="nva:G3M78_13365"/>
<evidence type="ECO:0008006" key="3">
    <source>
        <dbReference type="Google" id="ProtNLM"/>
    </source>
</evidence>
<reference evidence="2" key="1">
    <citation type="submission" date="2020-02" db="EMBL/GenBank/DDBJ databases">
        <title>Genomic and physiological characterization of two novel Nitrospinaceae genera.</title>
        <authorList>
            <person name="Mueller A.J."/>
            <person name="Jung M.-Y."/>
            <person name="Strachan C.R."/>
            <person name="Herbold C.W."/>
            <person name="Kirkegaard R.H."/>
            <person name="Daims H."/>
        </authorList>
    </citation>
    <scope>NUCLEOTIDE SEQUENCE [LARGE SCALE GENOMIC DNA]</scope>
</reference>
<dbReference type="InterPro" id="IPR053205">
    <property type="entry name" value="GHMP_kinase_L-arabinokinase"/>
</dbReference>
<protein>
    <recommendedName>
        <fullName evidence="3">Glycosyl transferase family 28 C-terminal domain-containing protein</fullName>
    </recommendedName>
</protein>
<dbReference type="SUPFAM" id="SSF53756">
    <property type="entry name" value="UDP-Glycosyltransferase/glycogen phosphorylase"/>
    <property type="match status" value="1"/>
</dbReference>
<dbReference type="Proteomes" id="UP000594464">
    <property type="component" value="Chromosome"/>
</dbReference>
<organism evidence="1 2">
    <name type="scientific">Candidatus Nitrohelix vancouverensis</name>
    <dbReference type="NCBI Taxonomy" id="2705534"/>
    <lineage>
        <taxon>Bacteria</taxon>
        <taxon>Pseudomonadati</taxon>
        <taxon>Nitrospinota/Tectimicrobiota group</taxon>
        <taxon>Nitrospinota</taxon>
        <taxon>Nitrospinia</taxon>
        <taxon>Nitrospinales</taxon>
        <taxon>Nitrospinaceae</taxon>
        <taxon>Candidatus Nitrohelix</taxon>
    </lineage>
</organism>
<dbReference type="EMBL" id="CP048620">
    <property type="protein sequence ID" value="QPJ66328.1"/>
    <property type="molecule type" value="Genomic_DNA"/>
</dbReference>
<name>A0A7T0C4F5_9BACT</name>
<evidence type="ECO:0000313" key="1">
    <source>
        <dbReference type="EMBL" id="QPJ66328.1"/>
    </source>
</evidence>
<dbReference type="Gene3D" id="3.40.50.2000">
    <property type="entry name" value="Glycogen Phosphorylase B"/>
    <property type="match status" value="1"/>
</dbReference>
<sequence length="330" mass="37108">MIKDNDLFIRSQIPLSFFQLYLDPPIEYSFCPSPPLCAQKNFSAIDFERSFSNLDQMALSFERSIEAETAWLSEQGIDLVLTDAEPQPLPAARRLRIPSRVVSNFTWHDIFSKFPGASQRIASLDVLEKAYASADGQLLPQMHIKNQVIDNQQEIGLLSMPGKNIRKSLEASFSQFSNKSILAFIYMGQYGAETVQWERLGRLQDCLFITRDTIPNPPANVIVLDERYRYPDLIASADVVCAKPGYSTLAAAFAHGKPVLTSPRSDFCEYEAIEKFIQDYNVGVVLKSDDFFSCDWQVAIEKALSLDDKKATPLNGEVEAEAILQTLLSR</sequence>
<dbReference type="PANTHER" id="PTHR38134:SF2">
    <property type="entry name" value="GALACTOKINASE"/>
    <property type="match status" value="1"/>
</dbReference>
<evidence type="ECO:0000313" key="2">
    <source>
        <dbReference type="Proteomes" id="UP000594464"/>
    </source>
</evidence>
<dbReference type="PANTHER" id="PTHR38134">
    <property type="entry name" value="SLR1395 PROTEIN"/>
    <property type="match status" value="1"/>
</dbReference>
<gene>
    <name evidence="1" type="ORF">G3M78_13365</name>
</gene>
<accession>A0A7T0C4F5</accession>
<dbReference type="AlphaFoldDB" id="A0A7T0C4F5"/>
<proteinExistence type="predicted"/>